<dbReference type="RefSeq" id="WP_188836450.1">
    <property type="nucleotide sequence ID" value="NZ_BMHI01000002.1"/>
</dbReference>
<evidence type="ECO:0000256" key="1">
    <source>
        <dbReference type="ARBA" id="ARBA00023015"/>
    </source>
</evidence>
<sequence length="206" mass="22427">MCAQLSPLRADAQDNRDRIVEAAQELFSRDGLDVGMRQVARRAGVGPATLYRRFPTKEALVDEVFAGELHRCRGIVEEGSEVENAWEGFRLIVRRLIAINSQSRGLVDALTVTGSMGDLITAHRRELLGMIGTVAKRAQGTGRLRGDFTIDDLIMLLAAGRTIATYPEARRARAAERYATLALDALAAPSPETPPSRHPVPDPAGQ</sequence>
<feature type="DNA-binding region" description="H-T-H motif" evidence="4">
    <location>
        <begin position="35"/>
        <end position="54"/>
    </location>
</feature>
<evidence type="ECO:0000256" key="3">
    <source>
        <dbReference type="ARBA" id="ARBA00023163"/>
    </source>
</evidence>
<gene>
    <name evidence="7" type="ORF">GCM10011492_16360</name>
</gene>
<organism evidence="7 8">
    <name type="scientific">Flexivirga endophytica</name>
    <dbReference type="NCBI Taxonomy" id="1849103"/>
    <lineage>
        <taxon>Bacteria</taxon>
        <taxon>Bacillati</taxon>
        <taxon>Actinomycetota</taxon>
        <taxon>Actinomycetes</taxon>
        <taxon>Micrococcales</taxon>
        <taxon>Dermacoccaceae</taxon>
        <taxon>Flexivirga</taxon>
    </lineage>
</organism>
<dbReference type="Pfam" id="PF21597">
    <property type="entry name" value="TetR_C_43"/>
    <property type="match status" value="1"/>
</dbReference>
<proteinExistence type="predicted"/>
<keyword evidence="3" id="KW-0804">Transcription</keyword>
<dbReference type="PANTHER" id="PTHR30055">
    <property type="entry name" value="HTH-TYPE TRANSCRIPTIONAL REGULATOR RUTR"/>
    <property type="match status" value="1"/>
</dbReference>
<dbReference type="GO" id="GO:0003700">
    <property type="term" value="F:DNA-binding transcription factor activity"/>
    <property type="evidence" value="ECO:0007669"/>
    <property type="project" value="TreeGrafter"/>
</dbReference>
<dbReference type="PANTHER" id="PTHR30055:SF234">
    <property type="entry name" value="HTH-TYPE TRANSCRIPTIONAL REGULATOR BETI"/>
    <property type="match status" value="1"/>
</dbReference>
<dbReference type="InterPro" id="IPR009057">
    <property type="entry name" value="Homeodomain-like_sf"/>
</dbReference>
<comment type="caution">
    <text evidence="7">The sequence shown here is derived from an EMBL/GenBank/DDBJ whole genome shotgun (WGS) entry which is preliminary data.</text>
</comment>
<dbReference type="SUPFAM" id="SSF48498">
    <property type="entry name" value="Tetracyclin repressor-like, C-terminal domain"/>
    <property type="match status" value="1"/>
</dbReference>
<evidence type="ECO:0000259" key="6">
    <source>
        <dbReference type="PROSITE" id="PS50977"/>
    </source>
</evidence>
<dbReference type="InterPro" id="IPR049445">
    <property type="entry name" value="TetR_SbtR-like_C"/>
</dbReference>
<reference evidence="7" key="1">
    <citation type="journal article" date="2014" name="Int. J. Syst. Evol. Microbiol.">
        <title>Complete genome sequence of Corynebacterium casei LMG S-19264T (=DSM 44701T), isolated from a smear-ripened cheese.</title>
        <authorList>
            <consortium name="US DOE Joint Genome Institute (JGI-PGF)"/>
            <person name="Walter F."/>
            <person name="Albersmeier A."/>
            <person name="Kalinowski J."/>
            <person name="Ruckert C."/>
        </authorList>
    </citation>
    <scope>NUCLEOTIDE SEQUENCE</scope>
    <source>
        <strain evidence="7">CGMCC 1.15085</strain>
    </source>
</reference>
<dbReference type="Proteomes" id="UP000636793">
    <property type="component" value="Unassembled WGS sequence"/>
</dbReference>
<evidence type="ECO:0000313" key="7">
    <source>
        <dbReference type="EMBL" id="GGB26816.1"/>
    </source>
</evidence>
<dbReference type="Gene3D" id="1.10.357.10">
    <property type="entry name" value="Tetracycline Repressor, domain 2"/>
    <property type="match status" value="1"/>
</dbReference>
<name>A0A916T1I1_9MICO</name>
<dbReference type="PRINTS" id="PR00455">
    <property type="entry name" value="HTHTETR"/>
</dbReference>
<dbReference type="InterPro" id="IPR050109">
    <property type="entry name" value="HTH-type_TetR-like_transc_reg"/>
</dbReference>
<dbReference type="GO" id="GO:0000976">
    <property type="term" value="F:transcription cis-regulatory region binding"/>
    <property type="evidence" value="ECO:0007669"/>
    <property type="project" value="TreeGrafter"/>
</dbReference>
<feature type="domain" description="HTH tetR-type" evidence="6">
    <location>
        <begin position="13"/>
        <end position="72"/>
    </location>
</feature>
<dbReference type="Pfam" id="PF00440">
    <property type="entry name" value="TetR_N"/>
    <property type="match status" value="1"/>
</dbReference>
<feature type="region of interest" description="Disordered" evidence="5">
    <location>
        <begin position="185"/>
        <end position="206"/>
    </location>
</feature>
<evidence type="ECO:0000256" key="4">
    <source>
        <dbReference type="PROSITE-ProRule" id="PRU00335"/>
    </source>
</evidence>
<evidence type="ECO:0000313" key="8">
    <source>
        <dbReference type="Proteomes" id="UP000636793"/>
    </source>
</evidence>
<dbReference type="AlphaFoldDB" id="A0A916T1I1"/>
<dbReference type="InterPro" id="IPR036271">
    <property type="entry name" value="Tet_transcr_reg_TetR-rel_C_sf"/>
</dbReference>
<keyword evidence="8" id="KW-1185">Reference proteome</keyword>
<dbReference type="SUPFAM" id="SSF46689">
    <property type="entry name" value="Homeodomain-like"/>
    <property type="match status" value="1"/>
</dbReference>
<accession>A0A916T1I1</accession>
<dbReference type="PROSITE" id="PS50977">
    <property type="entry name" value="HTH_TETR_2"/>
    <property type="match status" value="1"/>
</dbReference>
<protein>
    <submittedName>
        <fullName evidence="7">TetR family transcriptional regulator</fullName>
    </submittedName>
</protein>
<keyword evidence="2 4" id="KW-0238">DNA-binding</keyword>
<evidence type="ECO:0000256" key="5">
    <source>
        <dbReference type="SAM" id="MobiDB-lite"/>
    </source>
</evidence>
<keyword evidence="1" id="KW-0805">Transcription regulation</keyword>
<evidence type="ECO:0000256" key="2">
    <source>
        <dbReference type="ARBA" id="ARBA00023125"/>
    </source>
</evidence>
<reference evidence="7" key="2">
    <citation type="submission" date="2020-09" db="EMBL/GenBank/DDBJ databases">
        <authorList>
            <person name="Sun Q."/>
            <person name="Zhou Y."/>
        </authorList>
    </citation>
    <scope>NUCLEOTIDE SEQUENCE</scope>
    <source>
        <strain evidence="7">CGMCC 1.15085</strain>
    </source>
</reference>
<dbReference type="InterPro" id="IPR001647">
    <property type="entry name" value="HTH_TetR"/>
</dbReference>
<dbReference type="EMBL" id="BMHI01000002">
    <property type="protein sequence ID" value="GGB26816.1"/>
    <property type="molecule type" value="Genomic_DNA"/>
</dbReference>
<feature type="compositionally biased region" description="Pro residues" evidence="5">
    <location>
        <begin position="191"/>
        <end position="206"/>
    </location>
</feature>